<reference evidence="1 2" key="1">
    <citation type="submission" date="2019-09" db="EMBL/GenBank/DDBJ databases">
        <authorList>
            <consortium name="DOE Joint Genome Institute"/>
            <person name="Mondo S.J."/>
            <person name="Navarro-Mendoza M.I."/>
            <person name="Perez-Arques C."/>
            <person name="Panchal S."/>
            <person name="Nicolas F.E."/>
            <person name="Ganguly P."/>
            <person name="Pangilinan J."/>
            <person name="Grigoriev I."/>
            <person name="Heitman J."/>
            <person name="Sanya K."/>
            <person name="Garre V."/>
        </authorList>
    </citation>
    <scope>NUCLEOTIDE SEQUENCE [LARGE SCALE GENOMIC DNA]</scope>
    <source>
        <strain evidence="1 2">MU402</strain>
    </source>
</reference>
<proteinExistence type="predicted"/>
<protein>
    <submittedName>
        <fullName evidence="1">Uncharacterized protein</fullName>
    </submittedName>
</protein>
<evidence type="ECO:0000313" key="1">
    <source>
        <dbReference type="EMBL" id="KAF1800535.1"/>
    </source>
</evidence>
<dbReference type="Proteomes" id="UP000469890">
    <property type="component" value="Unassembled WGS sequence"/>
</dbReference>
<dbReference type="AlphaFoldDB" id="A0A8H4BE96"/>
<dbReference type="EMBL" id="JAAECE010000005">
    <property type="protein sequence ID" value="KAF1800535.1"/>
    <property type="molecule type" value="Genomic_DNA"/>
</dbReference>
<evidence type="ECO:0000313" key="2">
    <source>
        <dbReference type="Proteomes" id="UP000469890"/>
    </source>
</evidence>
<accession>A0A8H4BE96</accession>
<gene>
    <name evidence="1" type="ORF">FB192DRAFT_1118208</name>
</gene>
<comment type="caution">
    <text evidence="1">The sequence shown here is derived from an EMBL/GenBank/DDBJ whole genome shotgun (WGS) entry which is preliminary data.</text>
</comment>
<organism evidence="1 2">
    <name type="scientific">Mucor circinelloides f. lusitanicus</name>
    <name type="common">Mucor racemosus var. lusitanicus</name>
    <dbReference type="NCBI Taxonomy" id="29924"/>
    <lineage>
        <taxon>Eukaryota</taxon>
        <taxon>Fungi</taxon>
        <taxon>Fungi incertae sedis</taxon>
        <taxon>Mucoromycota</taxon>
        <taxon>Mucoromycotina</taxon>
        <taxon>Mucoromycetes</taxon>
        <taxon>Mucorales</taxon>
        <taxon>Mucorineae</taxon>
        <taxon>Mucoraceae</taxon>
        <taxon>Mucor</taxon>
    </lineage>
</organism>
<sequence>MPAMYSNSPSFASSSSFSFFVFFFFFFLTRKALACMRPAYSKKKRSDKMNANVGKPKGSFFFGCVRNQRGPMQGIRAFAGQV</sequence>
<name>A0A8H4BE96_MUCCL</name>